<comment type="subcellular location">
    <subcellularLocation>
        <location evidence="1">Membrane</location>
        <topology evidence="1">Multi-pass membrane protein</topology>
    </subcellularLocation>
</comment>
<keyword evidence="6 12" id="KW-1133">Transmembrane helix</keyword>
<keyword evidence="8" id="KW-0408">Iron</keyword>
<dbReference type="Pfam" id="PF00487">
    <property type="entry name" value="FA_desaturase"/>
    <property type="match status" value="1"/>
</dbReference>
<evidence type="ECO:0000256" key="1">
    <source>
        <dbReference type="ARBA" id="ARBA00004141"/>
    </source>
</evidence>
<reference evidence="14 15" key="1">
    <citation type="submission" date="2018-08" db="EMBL/GenBank/DDBJ databases">
        <title>Complete genome sequencing of Blastochloris tepida GI.</title>
        <authorList>
            <person name="Tsukatani Y."/>
            <person name="Mori H."/>
        </authorList>
    </citation>
    <scope>NUCLEOTIDE SEQUENCE [LARGE SCALE GENOMIC DNA]</scope>
    <source>
        <strain evidence="14 15">GI</strain>
    </source>
</reference>
<feature type="transmembrane region" description="Helical" evidence="12">
    <location>
        <begin position="178"/>
        <end position="197"/>
    </location>
</feature>
<dbReference type="CDD" id="cd03505">
    <property type="entry name" value="Delta9-FADS-like"/>
    <property type="match status" value="1"/>
</dbReference>
<dbReference type="PANTHER" id="PTHR11351:SF31">
    <property type="entry name" value="DESATURASE 1, ISOFORM A-RELATED"/>
    <property type="match status" value="1"/>
</dbReference>
<evidence type="ECO:0000256" key="2">
    <source>
        <dbReference type="ARBA" id="ARBA00008749"/>
    </source>
</evidence>
<feature type="transmembrane region" description="Helical" evidence="12">
    <location>
        <begin position="40"/>
        <end position="61"/>
    </location>
</feature>
<dbReference type="InterPro" id="IPR005804">
    <property type="entry name" value="FA_desaturase_dom"/>
</dbReference>
<dbReference type="Proteomes" id="UP000266934">
    <property type="component" value="Chromosome"/>
</dbReference>
<keyword evidence="4 12" id="KW-0812">Transmembrane</keyword>
<evidence type="ECO:0000259" key="13">
    <source>
        <dbReference type="Pfam" id="PF00487"/>
    </source>
</evidence>
<feature type="transmembrane region" description="Helical" evidence="12">
    <location>
        <begin position="154"/>
        <end position="172"/>
    </location>
</feature>
<evidence type="ECO:0000313" key="15">
    <source>
        <dbReference type="Proteomes" id="UP000266934"/>
    </source>
</evidence>
<keyword evidence="9" id="KW-0443">Lipid metabolism</keyword>
<dbReference type="GO" id="GO:0016717">
    <property type="term" value="F:oxidoreductase activity, acting on paired donors, with oxidation of a pair of donors resulting in the reduction of molecular oxygen to two molecules of water"/>
    <property type="evidence" value="ECO:0007669"/>
    <property type="project" value="InterPro"/>
</dbReference>
<evidence type="ECO:0000256" key="9">
    <source>
        <dbReference type="ARBA" id="ARBA00023098"/>
    </source>
</evidence>
<dbReference type="PANTHER" id="PTHR11351">
    <property type="entry name" value="ACYL-COA DESATURASE"/>
    <property type="match status" value="1"/>
</dbReference>
<protein>
    <submittedName>
        <fullName evidence="14">Delta 9 acyl-lipid fatty acid desaturase</fullName>
    </submittedName>
</protein>
<evidence type="ECO:0000256" key="8">
    <source>
        <dbReference type="ARBA" id="ARBA00023004"/>
    </source>
</evidence>
<dbReference type="RefSeq" id="WP_126397709.1">
    <property type="nucleotide sequence ID" value="NZ_AP018907.1"/>
</dbReference>
<name>A0A348FXK0_9HYPH</name>
<dbReference type="OrthoDB" id="19906at2"/>
<proteinExistence type="inferred from homology"/>
<evidence type="ECO:0000256" key="11">
    <source>
        <dbReference type="ARBA" id="ARBA00023160"/>
    </source>
</evidence>
<keyword evidence="15" id="KW-1185">Reference proteome</keyword>
<keyword evidence="5" id="KW-0276">Fatty acid metabolism</keyword>
<comment type="similarity">
    <text evidence="2">Belongs to the fatty acid desaturase type 2 family.</text>
</comment>
<organism evidence="14 15">
    <name type="scientific">Blastochloris tepida</name>
    <dbReference type="NCBI Taxonomy" id="2233851"/>
    <lineage>
        <taxon>Bacteria</taxon>
        <taxon>Pseudomonadati</taxon>
        <taxon>Pseudomonadota</taxon>
        <taxon>Alphaproteobacteria</taxon>
        <taxon>Hyphomicrobiales</taxon>
        <taxon>Blastochloridaceae</taxon>
        <taxon>Blastochloris</taxon>
    </lineage>
</organism>
<dbReference type="EMBL" id="AP018907">
    <property type="protein sequence ID" value="BBF92033.1"/>
    <property type="molecule type" value="Genomic_DNA"/>
</dbReference>
<keyword evidence="10 12" id="KW-0472">Membrane</keyword>
<evidence type="ECO:0000256" key="7">
    <source>
        <dbReference type="ARBA" id="ARBA00023002"/>
    </source>
</evidence>
<keyword evidence="11" id="KW-0275">Fatty acid biosynthesis</keyword>
<evidence type="ECO:0000313" key="14">
    <source>
        <dbReference type="EMBL" id="BBF92033.1"/>
    </source>
</evidence>
<keyword evidence="3" id="KW-0444">Lipid biosynthesis</keyword>
<feature type="transmembrane region" description="Helical" evidence="12">
    <location>
        <begin position="13"/>
        <end position="33"/>
    </location>
</feature>
<evidence type="ECO:0000256" key="3">
    <source>
        <dbReference type="ARBA" id="ARBA00022516"/>
    </source>
</evidence>
<evidence type="ECO:0000256" key="6">
    <source>
        <dbReference type="ARBA" id="ARBA00022989"/>
    </source>
</evidence>
<dbReference type="InterPro" id="IPR015876">
    <property type="entry name" value="Acyl-CoA_DS"/>
</dbReference>
<dbReference type="AlphaFoldDB" id="A0A348FXK0"/>
<evidence type="ECO:0000256" key="12">
    <source>
        <dbReference type="SAM" id="Phobius"/>
    </source>
</evidence>
<gene>
    <name evidence="14" type="ORF">BLTE_07180</name>
</gene>
<sequence>MNHESLDESHEDIVYPAAIPFVLVHLSCIAAIWTGITLEAVILCVSLYWLRMFAICAGYHRYFSHRAYSTSRVFQFVLAFLAQSSAQKSVLWWAAKHRHHHLHSDTVHDVHSPRQKGFLYSHVGWIFDRQHKATNFTKIADFARYPELMWLHRLELLPAITVAGLCFLLAGWSGLVVGFFLSTVLLYHATFCINSLAHTHGKKRYVTGDDSRNNWLLALATMGEGWHNNHHAFQSSARQGFKWWEIDPAYYVLWMLSWLGIVRDLKAPPEQVLRNEQRLGSRTNGRAAEDLAARFNAEQIALAISTALRGAELSALQETLSCTRDRAAEVLATMHLPQLPNREQLAATARAMFVKTRSLDDIVDRAYDLLLASIGRQLAPS</sequence>
<dbReference type="PRINTS" id="PR00075">
    <property type="entry name" value="FACDDSATRASE"/>
</dbReference>
<evidence type="ECO:0000256" key="5">
    <source>
        <dbReference type="ARBA" id="ARBA00022832"/>
    </source>
</evidence>
<dbReference type="GO" id="GO:0016020">
    <property type="term" value="C:membrane"/>
    <property type="evidence" value="ECO:0007669"/>
    <property type="project" value="UniProtKB-SubCell"/>
</dbReference>
<accession>A0A348FXK0</accession>
<dbReference type="GO" id="GO:0006633">
    <property type="term" value="P:fatty acid biosynthetic process"/>
    <property type="evidence" value="ECO:0007669"/>
    <property type="project" value="UniProtKB-KW"/>
</dbReference>
<evidence type="ECO:0000256" key="10">
    <source>
        <dbReference type="ARBA" id="ARBA00023136"/>
    </source>
</evidence>
<dbReference type="KEGG" id="blag:BLTE_07180"/>
<keyword evidence="7" id="KW-0560">Oxidoreductase</keyword>
<feature type="domain" description="Fatty acid desaturase" evidence="13">
    <location>
        <begin position="40"/>
        <end position="251"/>
    </location>
</feature>
<evidence type="ECO:0000256" key="4">
    <source>
        <dbReference type="ARBA" id="ARBA00022692"/>
    </source>
</evidence>